<dbReference type="PANTHER" id="PTHR20857">
    <property type="entry name" value="THIAMINE-PHOSPHATE PYROPHOSPHORYLASE"/>
    <property type="match status" value="1"/>
</dbReference>
<dbReference type="CDD" id="cd00564">
    <property type="entry name" value="TMP_TenI"/>
    <property type="match status" value="1"/>
</dbReference>
<dbReference type="SUPFAM" id="SSF51391">
    <property type="entry name" value="Thiamin phosphate synthase"/>
    <property type="match status" value="1"/>
</dbReference>
<evidence type="ECO:0000256" key="1">
    <source>
        <dbReference type="ARBA" id="ARBA00004948"/>
    </source>
</evidence>
<evidence type="ECO:0000313" key="5">
    <source>
        <dbReference type="Proteomes" id="UP000283855"/>
    </source>
</evidence>
<dbReference type="Proteomes" id="UP000283855">
    <property type="component" value="Unassembled WGS sequence"/>
</dbReference>
<protein>
    <submittedName>
        <fullName evidence="4">Thiamine phosphate synthase</fullName>
    </submittedName>
</protein>
<dbReference type="PANTHER" id="PTHR20857:SF15">
    <property type="entry name" value="THIAMINE-PHOSPHATE SYNTHASE"/>
    <property type="match status" value="1"/>
</dbReference>
<accession>A0A413T5D4</accession>
<dbReference type="InterPro" id="IPR036206">
    <property type="entry name" value="ThiamineP_synth_sf"/>
</dbReference>
<dbReference type="GO" id="GO:0004789">
    <property type="term" value="F:thiamine-phosphate diphosphorylase activity"/>
    <property type="evidence" value="ECO:0007669"/>
    <property type="project" value="TreeGrafter"/>
</dbReference>
<dbReference type="Pfam" id="PF02581">
    <property type="entry name" value="TMP-TENI"/>
    <property type="match status" value="1"/>
</dbReference>
<sequence length="202" mass="23285">MKLILITTPTYFVEEDKILTTLFDEGLDILHLRKPDTAPVYAERLLTLIPEKYHKRIVVHGHFYLKKEYNLKGIHLNRRNPEPPACYSGHISCSCHSLEEVKQYKPGCDYVFLSPIFDSISKQDYKSGYTAEEIRSAVKNGIIDRRVIALGGIDENNLLRVKDFGFGGAAIMGTLWNKFDPAYDYNYQELIAHFRKLKRLAD</sequence>
<name>A0A413T5D4_9BACT</name>
<evidence type="ECO:0000259" key="3">
    <source>
        <dbReference type="Pfam" id="PF02581"/>
    </source>
</evidence>
<proteinExistence type="predicted"/>
<dbReference type="GO" id="GO:0005737">
    <property type="term" value="C:cytoplasm"/>
    <property type="evidence" value="ECO:0007669"/>
    <property type="project" value="TreeGrafter"/>
</dbReference>
<evidence type="ECO:0000313" key="4">
    <source>
        <dbReference type="EMBL" id="RHA79042.1"/>
    </source>
</evidence>
<dbReference type="EMBL" id="QSFT01000001">
    <property type="protein sequence ID" value="RHA79042.1"/>
    <property type="molecule type" value="Genomic_DNA"/>
</dbReference>
<dbReference type="GO" id="GO:0009228">
    <property type="term" value="P:thiamine biosynthetic process"/>
    <property type="evidence" value="ECO:0007669"/>
    <property type="project" value="UniProtKB-KW"/>
</dbReference>
<organism evidence="4 5">
    <name type="scientific">Phocaeicola coprophilus</name>
    <dbReference type="NCBI Taxonomy" id="387090"/>
    <lineage>
        <taxon>Bacteria</taxon>
        <taxon>Pseudomonadati</taxon>
        <taxon>Bacteroidota</taxon>
        <taxon>Bacteroidia</taxon>
        <taxon>Bacteroidales</taxon>
        <taxon>Bacteroidaceae</taxon>
        <taxon>Phocaeicola</taxon>
    </lineage>
</organism>
<feature type="domain" description="Thiamine phosphate synthase/TenI" evidence="3">
    <location>
        <begin position="5"/>
        <end position="173"/>
    </location>
</feature>
<comment type="caution">
    <text evidence="4">The sequence shown here is derived from an EMBL/GenBank/DDBJ whole genome shotgun (WGS) entry which is preliminary data.</text>
</comment>
<evidence type="ECO:0000256" key="2">
    <source>
        <dbReference type="ARBA" id="ARBA00022977"/>
    </source>
</evidence>
<dbReference type="Gene3D" id="3.20.20.70">
    <property type="entry name" value="Aldolase class I"/>
    <property type="match status" value="1"/>
</dbReference>
<keyword evidence="2" id="KW-0784">Thiamine biosynthesis</keyword>
<dbReference type="RefSeq" id="WP_008142149.1">
    <property type="nucleotide sequence ID" value="NZ_CABJGD010000001.1"/>
</dbReference>
<comment type="pathway">
    <text evidence="1">Cofactor biosynthesis; thiamine diphosphate biosynthesis.</text>
</comment>
<dbReference type="InterPro" id="IPR022998">
    <property type="entry name" value="ThiamineP_synth_TenI"/>
</dbReference>
<dbReference type="AlphaFoldDB" id="A0A413T5D4"/>
<gene>
    <name evidence="4" type="ORF">DW921_00865</name>
</gene>
<dbReference type="InterPro" id="IPR013785">
    <property type="entry name" value="Aldolase_TIM"/>
</dbReference>
<dbReference type="GeneID" id="78404277"/>
<reference evidence="4 5" key="1">
    <citation type="submission" date="2018-08" db="EMBL/GenBank/DDBJ databases">
        <title>A genome reference for cultivated species of the human gut microbiota.</title>
        <authorList>
            <person name="Zou Y."/>
            <person name="Xue W."/>
            <person name="Luo G."/>
        </authorList>
    </citation>
    <scope>NUCLEOTIDE SEQUENCE [LARGE SCALE GENOMIC DNA]</scope>
    <source>
        <strain evidence="4 5">AM42-38</strain>
    </source>
</reference>